<accession>A0A9P0HM74</accession>
<proteinExistence type="predicted"/>
<evidence type="ECO:0000313" key="2">
    <source>
        <dbReference type="EMBL" id="CAH1404222.1"/>
    </source>
</evidence>
<protein>
    <submittedName>
        <fullName evidence="2">Uncharacterized protein</fullName>
    </submittedName>
</protein>
<dbReference type="Proteomes" id="UP001152798">
    <property type="component" value="Chromosome 6"/>
</dbReference>
<evidence type="ECO:0000313" key="3">
    <source>
        <dbReference type="Proteomes" id="UP001152798"/>
    </source>
</evidence>
<dbReference type="AlphaFoldDB" id="A0A9P0HM74"/>
<feature type="signal peptide" evidence="1">
    <location>
        <begin position="1"/>
        <end position="15"/>
    </location>
</feature>
<keyword evidence="3" id="KW-1185">Reference proteome</keyword>
<name>A0A9P0HM74_NEZVI</name>
<organism evidence="2 3">
    <name type="scientific">Nezara viridula</name>
    <name type="common">Southern green stink bug</name>
    <name type="synonym">Cimex viridulus</name>
    <dbReference type="NCBI Taxonomy" id="85310"/>
    <lineage>
        <taxon>Eukaryota</taxon>
        <taxon>Metazoa</taxon>
        <taxon>Ecdysozoa</taxon>
        <taxon>Arthropoda</taxon>
        <taxon>Hexapoda</taxon>
        <taxon>Insecta</taxon>
        <taxon>Pterygota</taxon>
        <taxon>Neoptera</taxon>
        <taxon>Paraneoptera</taxon>
        <taxon>Hemiptera</taxon>
        <taxon>Heteroptera</taxon>
        <taxon>Panheteroptera</taxon>
        <taxon>Pentatomomorpha</taxon>
        <taxon>Pentatomoidea</taxon>
        <taxon>Pentatomidae</taxon>
        <taxon>Pentatominae</taxon>
        <taxon>Nezara</taxon>
    </lineage>
</organism>
<reference evidence="2" key="1">
    <citation type="submission" date="2022-01" db="EMBL/GenBank/DDBJ databases">
        <authorList>
            <person name="King R."/>
        </authorList>
    </citation>
    <scope>NUCLEOTIDE SEQUENCE</scope>
</reference>
<evidence type="ECO:0000256" key="1">
    <source>
        <dbReference type="SAM" id="SignalP"/>
    </source>
</evidence>
<dbReference type="OrthoDB" id="6619170at2759"/>
<dbReference type="EMBL" id="OV725082">
    <property type="protein sequence ID" value="CAH1404222.1"/>
    <property type="molecule type" value="Genomic_DNA"/>
</dbReference>
<keyword evidence="1" id="KW-0732">Signal</keyword>
<feature type="chain" id="PRO_5040315281" evidence="1">
    <location>
        <begin position="16"/>
        <end position="190"/>
    </location>
</feature>
<sequence length="190" mass="20548">MILFVFASLFALVIAGPDEDTADKILSAFIKDNAGKDVPSSSFVYAYNVNLGIITTSIDVSFNDGQLNLKGFSRTGPVDNTGGLTFTAEIDAKLNYAYDFRSSVPAPFAAGKAAIDWKAPVSMKVVIDENNRASLDSIRLLNTGTLIGDAIPYVAGRSATLFPKQDSPFARLLFLPMQGYLRNTFKNIAY</sequence>
<gene>
    <name evidence="2" type="ORF">NEZAVI_LOCUS12669</name>
</gene>